<dbReference type="SMART" id="SM00906">
    <property type="entry name" value="Fungal_trans"/>
    <property type="match status" value="1"/>
</dbReference>
<dbReference type="EMBL" id="MU004290">
    <property type="protein sequence ID" value="KAF2662341.1"/>
    <property type="molecule type" value="Genomic_DNA"/>
</dbReference>
<evidence type="ECO:0000256" key="2">
    <source>
        <dbReference type="ARBA" id="ARBA00022833"/>
    </source>
</evidence>
<dbReference type="CDD" id="cd12148">
    <property type="entry name" value="fungal_TF_MHR"/>
    <property type="match status" value="1"/>
</dbReference>
<dbReference type="SUPFAM" id="SSF57701">
    <property type="entry name" value="Zn2/Cys6 DNA-binding domain"/>
    <property type="match status" value="1"/>
</dbReference>
<dbReference type="GO" id="GO:0003677">
    <property type="term" value="F:DNA binding"/>
    <property type="evidence" value="ECO:0007669"/>
    <property type="project" value="UniProtKB-KW"/>
</dbReference>
<dbReference type="PANTHER" id="PTHR47171:SF2">
    <property type="entry name" value="TRANSCRIPTION FACTOR, PUTATIVE-RELATED"/>
    <property type="match status" value="1"/>
</dbReference>
<evidence type="ECO:0000259" key="8">
    <source>
        <dbReference type="PROSITE" id="PS00463"/>
    </source>
</evidence>
<proteinExistence type="predicted"/>
<keyword evidence="6" id="KW-0539">Nucleus</keyword>
<evidence type="ECO:0000256" key="5">
    <source>
        <dbReference type="ARBA" id="ARBA00023163"/>
    </source>
</evidence>
<dbReference type="GO" id="GO:0008270">
    <property type="term" value="F:zinc ion binding"/>
    <property type="evidence" value="ECO:0007669"/>
    <property type="project" value="InterPro"/>
</dbReference>
<evidence type="ECO:0000256" key="3">
    <source>
        <dbReference type="ARBA" id="ARBA00023015"/>
    </source>
</evidence>
<evidence type="ECO:0000313" key="10">
    <source>
        <dbReference type="Proteomes" id="UP000799324"/>
    </source>
</evidence>
<accession>A0A6A6TSQ6</accession>
<gene>
    <name evidence="9" type="ORF">K491DRAFT_585585</name>
</gene>
<evidence type="ECO:0000256" key="7">
    <source>
        <dbReference type="SAM" id="MobiDB-lite"/>
    </source>
</evidence>
<evidence type="ECO:0000256" key="1">
    <source>
        <dbReference type="ARBA" id="ARBA00022723"/>
    </source>
</evidence>
<dbReference type="GO" id="GO:0000981">
    <property type="term" value="F:DNA-binding transcription factor activity, RNA polymerase II-specific"/>
    <property type="evidence" value="ECO:0007669"/>
    <property type="project" value="InterPro"/>
</dbReference>
<dbReference type="PROSITE" id="PS00463">
    <property type="entry name" value="ZN2_CY6_FUNGAL_1"/>
    <property type="match status" value="1"/>
</dbReference>
<reference evidence="9" key="1">
    <citation type="journal article" date="2020" name="Stud. Mycol.">
        <title>101 Dothideomycetes genomes: a test case for predicting lifestyles and emergence of pathogens.</title>
        <authorList>
            <person name="Haridas S."/>
            <person name="Albert R."/>
            <person name="Binder M."/>
            <person name="Bloem J."/>
            <person name="Labutti K."/>
            <person name="Salamov A."/>
            <person name="Andreopoulos B."/>
            <person name="Baker S."/>
            <person name="Barry K."/>
            <person name="Bills G."/>
            <person name="Bluhm B."/>
            <person name="Cannon C."/>
            <person name="Castanera R."/>
            <person name="Culley D."/>
            <person name="Daum C."/>
            <person name="Ezra D."/>
            <person name="Gonzalez J."/>
            <person name="Henrissat B."/>
            <person name="Kuo A."/>
            <person name="Liang C."/>
            <person name="Lipzen A."/>
            <person name="Lutzoni F."/>
            <person name="Magnuson J."/>
            <person name="Mondo S."/>
            <person name="Nolan M."/>
            <person name="Ohm R."/>
            <person name="Pangilinan J."/>
            <person name="Park H.-J."/>
            <person name="Ramirez L."/>
            <person name="Alfaro M."/>
            <person name="Sun H."/>
            <person name="Tritt A."/>
            <person name="Yoshinaga Y."/>
            <person name="Zwiers L.-H."/>
            <person name="Turgeon B."/>
            <person name="Goodwin S."/>
            <person name="Spatafora J."/>
            <person name="Crous P."/>
            <person name="Grigoriev I."/>
        </authorList>
    </citation>
    <scope>NUCLEOTIDE SEQUENCE</scope>
    <source>
        <strain evidence="9">CBS 122681</strain>
    </source>
</reference>
<sequence length="652" mass="72666">MEERGPNVGNVSACELCHRRKVRCSIKDGDVTCNYCKSVNQACVPHLRKRKHGPLISTSTAKRAHSLVSTGTPSPLPQSSPLRPTVDQSLGHSALYHETETSPGSYLGRTEYVNGTVPIDEEDAGNYSSGRRTKLAEADKRYLIELRAFDSPTRSLRDSLIAAFMEHCYPWMPIVEQQELRSSDSFKPSLLLLHSVFVAGSRVSLSSEAQASGDMFYRRAKALFHLGYEKDTMTVVRSICLLLWFNNSGPEHISMDASSFWLHMGVALAHQLGLHRQPRPGSQDATLRRRLWWTLVIRDCQIATSHGRPRMINPKDCDVHPLTIEDLPQGSLGSMLFVAYHGICSLLTDLTEALVRGTLGSTKQVSIQTQLLTWIHQLPESLRICDKQSNSLLPYDLKARQLHVMFFTAIMLLFRPDPHGQTVSGASILASSFSAGIFEDFYTRGELKFLAPVFNFHLMTAAFAQVACYRVSCLWPRAESELNIINKCLTVMAERYPTAIGAQRVIKASLRAVRTQSRQEDNVRFSLEREHTKYFSHFSPELCSKWSLLFADGSASSHHVNPPSNITSQAVEINPHQRSPCAEGGHQALGPHITPASVQSNYTAVDPTLSQPLQELSPESYFASNGAFTAVGNWMLGDWTAGLDWMNDDYTI</sequence>
<protein>
    <recommendedName>
        <fullName evidence="8">Zn(2)-C6 fungal-type domain-containing protein</fullName>
    </recommendedName>
</protein>
<evidence type="ECO:0000256" key="4">
    <source>
        <dbReference type="ARBA" id="ARBA00023125"/>
    </source>
</evidence>
<keyword evidence="1" id="KW-0479">Metal-binding</keyword>
<evidence type="ECO:0000256" key="6">
    <source>
        <dbReference type="ARBA" id="ARBA00023242"/>
    </source>
</evidence>
<feature type="compositionally biased region" description="Low complexity" evidence="7">
    <location>
        <begin position="69"/>
        <end position="85"/>
    </location>
</feature>
<dbReference type="InterPro" id="IPR036864">
    <property type="entry name" value="Zn2-C6_fun-type_DNA-bd_sf"/>
</dbReference>
<dbReference type="InterPro" id="IPR052073">
    <property type="entry name" value="Amide_Lactam_Regulators"/>
</dbReference>
<keyword evidence="3" id="KW-0805">Transcription regulation</keyword>
<feature type="domain" description="Zn(2)-C6 fungal-type" evidence="8">
    <location>
        <begin position="13"/>
        <end position="43"/>
    </location>
</feature>
<evidence type="ECO:0000313" key="9">
    <source>
        <dbReference type="EMBL" id="KAF2662341.1"/>
    </source>
</evidence>
<dbReference type="InterPro" id="IPR007219">
    <property type="entry name" value="XnlR_reg_dom"/>
</dbReference>
<keyword evidence="5" id="KW-0804">Transcription</keyword>
<name>A0A6A6TSQ6_9PLEO</name>
<dbReference type="OrthoDB" id="10251155at2759"/>
<dbReference type="PANTHER" id="PTHR47171">
    <property type="entry name" value="FARA-RELATED"/>
    <property type="match status" value="1"/>
</dbReference>
<dbReference type="CDD" id="cd00067">
    <property type="entry name" value="GAL4"/>
    <property type="match status" value="1"/>
</dbReference>
<keyword evidence="10" id="KW-1185">Reference proteome</keyword>
<organism evidence="9 10">
    <name type="scientific">Lophiostoma macrostomum CBS 122681</name>
    <dbReference type="NCBI Taxonomy" id="1314788"/>
    <lineage>
        <taxon>Eukaryota</taxon>
        <taxon>Fungi</taxon>
        <taxon>Dikarya</taxon>
        <taxon>Ascomycota</taxon>
        <taxon>Pezizomycotina</taxon>
        <taxon>Dothideomycetes</taxon>
        <taxon>Pleosporomycetidae</taxon>
        <taxon>Pleosporales</taxon>
        <taxon>Lophiostomataceae</taxon>
        <taxon>Lophiostoma</taxon>
    </lineage>
</organism>
<dbReference type="Pfam" id="PF04082">
    <property type="entry name" value="Fungal_trans"/>
    <property type="match status" value="1"/>
</dbReference>
<dbReference type="GO" id="GO:0006351">
    <property type="term" value="P:DNA-templated transcription"/>
    <property type="evidence" value="ECO:0007669"/>
    <property type="project" value="InterPro"/>
</dbReference>
<dbReference type="InterPro" id="IPR001138">
    <property type="entry name" value="Zn2Cys6_DnaBD"/>
</dbReference>
<dbReference type="AlphaFoldDB" id="A0A6A6TSQ6"/>
<keyword evidence="2" id="KW-0862">Zinc</keyword>
<feature type="region of interest" description="Disordered" evidence="7">
    <location>
        <begin position="59"/>
        <end position="87"/>
    </location>
</feature>
<keyword evidence="4" id="KW-0238">DNA-binding</keyword>
<dbReference type="Proteomes" id="UP000799324">
    <property type="component" value="Unassembled WGS sequence"/>
</dbReference>